<keyword evidence="8" id="KW-0573">Peptidoglycan synthesis</keyword>
<organism evidence="16 17">
    <name type="scientific">Enterococcus faecalis TX4248</name>
    <dbReference type="NCBI Taxonomy" id="749495"/>
    <lineage>
        <taxon>Bacteria</taxon>
        <taxon>Bacillati</taxon>
        <taxon>Bacillota</taxon>
        <taxon>Bacilli</taxon>
        <taxon>Lactobacillales</taxon>
        <taxon>Enterococcaceae</taxon>
        <taxon>Enterococcus</taxon>
    </lineage>
</organism>
<evidence type="ECO:0000313" key="16">
    <source>
        <dbReference type="EMBL" id="EFM84239.1"/>
    </source>
</evidence>
<dbReference type="GO" id="GO:0009252">
    <property type="term" value="P:peptidoglycan biosynthetic process"/>
    <property type="evidence" value="ECO:0007669"/>
    <property type="project" value="UniProtKB-KW"/>
</dbReference>
<dbReference type="SUPFAM" id="SSF56601">
    <property type="entry name" value="beta-lactamase/transpeptidase-like"/>
    <property type="match status" value="1"/>
</dbReference>
<dbReference type="SUPFAM" id="SSF56519">
    <property type="entry name" value="Penicillin binding protein dimerisation domain"/>
    <property type="match status" value="1"/>
</dbReference>
<evidence type="ECO:0000256" key="12">
    <source>
        <dbReference type="ARBA" id="ARBA00023306"/>
    </source>
</evidence>
<comment type="similarity">
    <text evidence="2">Belongs to the transpeptidase family.</text>
</comment>
<dbReference type="Gene3D" id="3.40.710.10">
    <property type="entry name" value="DD-peptidase/beta-lactamase superfamily"/>
    <property type="match status" value="1"/>
</dbReference>
<feature type="domain" description="PASTA" evidence="15">
    <location>
        <begin position="685"/>
        <end position="740"/>
    </location>
</feature>
<keyword evidence="7" id="KW-0133">Cell shape</keyword>
<dbReference type="HOGENOM" id="CLU_009289_6_1_9"/>
<evidence type="ECO:0000256" key="1">
    <source>
        <dbReference type="ARBA" id="ARBA00004162"/>
    </source>
</evidence>
<dbReference type="Gene3D" id="2.20.70.70">
    <property type="match status" value="1"/>
</dbReference>
<dbReference type="PANTHER" id="PTHR30627">
    <property type="entry name" value="PEPTIDOGLYCAN D,D-TRANSPEPTIDASE"/>
    <property type="match status" value="1"/>
</dbReference>
<dbReference type="RefSeq" id="WP_002391503.1">
    <property type="nucleotide sequence ID" value="NZ_GL454411.1"/>
</dbReference>
<evidence type="ECO:0000256" key="4">
    <source>
        <dbReference type="ARBA" id="ARBA00022618"/>
    </source>
</evidence>
<keyword evidence="5" id="KW-0812">Transmembrane</keyword>
<dbReference type="FunFam" id="3.40.710.10:FF:000095">
    <property type="entry name" value="Penicillin-binding protein 2x"/>
    <property type="match status" value="1"/>
</dbReference>
<keyword evidence="4" id="KW-0132">Cell division</keyword>
<evidence type="ECO:0000256" key="8">
    <source>
        <dbReference type="ARBA" id="ARBA00022984"/>
    </source>
</evidence>
<accession>A0A125WA27</accession>
<dbReference type="InterPro" id="IPR012338">
    <property type="entry name" value="Beta-lactam/transpept-like"/>
</dbReference>
<evidence type="ECO:0000256" key="3">
    <source>
        <dbReference type="ARBA" id="ARBA00022475"/>
    </source>
</evidence>
<dbReference type="InterPro" id="IPR005543">
    <property type="entry name" value="PASTA_dom"/>
</dbReference>
<dbReference type="AlphaFoldDB" id="A0A125WA27"/>
<dbReference type="Proteomes" id="UP000004846">
    <property type="component" value="Unassembled WGS sequence"/>
</dbReference>
<keyword evidence="9" id="KW-1133">Transmembrane helix</keyword>
<proteinExistence type="inferred from homology"/>
<dbReference type="PROSITE" id="PS51178">
    <property type="entry name" value="PASTA"/>
    <property type="match status" value="2"/>
</dbReference>
<dbReference type="SUPFAM" id="SSF54184">
    <property type="entry name" value="Penicillin-binding protein 2x (pbp-2x), c-terminal domain"/>
    <property type="match status" value="2"/>
</dbReference>
<dbReference type="InterPro" id="IPR036138">
    <property type="entry name" value="PBP_dimer_sf"/>
</dbReference>
<dbReference type="CDD" id="cd06575">
    <property type="entry name" value="PASTA_Pbp2x-like_2"/>
    <property type="match status" value="1"/>
</dbReference>
<dbReference type="Gene3D" id="3.30.70.2110">
    <property type="match status" value="1"/>
</dbReference>
<keyword evidence="13" id="KW-0961">Cell wall biogenesis/degradation</keyword>
<dbReference type="GO" id="GO:0008658">
    <property type="term" value="F:penicillin binding"/>
    <property type="evidence" value="ECO:0007669"/>
    <property type="project" value="InterPro"/>
</dbReference>
<evidence type="ECO:0000256" key="11">
    <source>
        <dbReference type="ARBA" id="ARBA00023251"/>
    </source>
</evidence>
<dbReference type="InterPro" id="IPR001460">
    <property type="entry name" value="PCN-bd_Tpept"/>
</dbReference>
<evidence type="ECO:0000256" key="2">
    <source>
        <dbReference type="ARBA" id="ARBA00007171"/>
    </source>
</evidence>
<gene>
    <name evidence="16" type="ORF">HMPREF9498_00215</name>
</gene>
<evidence type="ECO:0000256" key="6">
    <source>
        <dbReference type="ARBA" id="ARBA00022737"/>
    </source>
</evidence>
<evidence type="ECO:0000259" key="15">
    <source>
        <dbReference type="PROSITE" id="PS51178"/>
    </source>
</evidence>
<evidence type="ECO:0000256" key="9">
    <source>
        <dbReference type="ARBA" id="ARBA00022989"/>
    </source>
</evidence>
<dbReference type="GO" id="GO:0046677">
    <property type="term" value="P:response to antibiotic"/>
    <property type="evidence" value="ECO:0007669"/>
    <property type="project" value="UniProtKB-KW"/>
</dbReference>
<dbReference type="InterPro" id="IPR005311">
    <property type="entry name" value="PBP_dimer"/>
</dbReference>
<dbReference type="GO" id="GO:0005886">
    <property type="term" value="C:plasma membrane"/>
    <property type="evidence" value="ECO:0007669"/>
    <property type="project" value="UniProtKB-SubCell"/>
</dbReference>
<sequence>MSKRHKFKQFMKKKNLNPMNNRKKVGIILFATSIGLFFLFAFRTTYIVATGKVAGVSLKEKTASLYEGSQVVKAKRGSILDRYGNPIAEDATSYSLYVVLSKKYTGQNNEKLYAEKKDFDDIAEILAKYTKLDKKTALKYLNNGIHEDGSTQYQVEFGTGGQNITLETRQKIEADLKKKKISGVYFNEHPARLYPNGQFASHFIGYTKAANPDDDKEGLVGAMGLEQTYNDILSGTDGRVYFEKDIYGNALPGTVAEEKKAVDGQDIYTTLDSRLQNTLEDLMTQVNEKYEPVSMTAMLMEAKTGEIVAMSQRPTFNPETKQGLDDNGTWQNLLVESPYEPGSTIKLFTTAASMEQGQFNPNELFNRVGGIQVGDVTVNDHDYTRLNGKEYLNYRQAISWSSNIGMVKLEQKMGDEKWMEYLKKFGFGTSTHSGLSGESAGKLPGTNFVDRAMSAFGQAITVTNFQMMKGFSAIANDGSMLQPHYISKIVDKNTGKETITEPQIVGTPIKAQTAQQIRTYMIDTVEDPTYGIAYDIYKVPGYHVAAKTGTAQISDGKGYVDGASQVLSSVVEMVPADNPEYVLYITLRQAKSGSPSEAMAAIANPLMKLALDIKETDPETTKVASDKVTVADYKNMTPAEALANAKVNGVDPVIIGDGEKIKKQSTPSGEKLMPNQKLILITNGTNYMPDLTGWSKSDVTKFGDLLGLTVEFKGEGYVTKQSIAAETEITEKKLTVTLEGTE</sequence>
<keyword evidence="11" id="KW-0046">Antibiotic resistance</keyword>
<dbReference type="GO" id="GO:0008360">
    <property type="term" value="P:regulation of cell shape"/>
    <property type="evidence" value="ECO:0007669"/>
    <property type="project" value="UniProtKB-KW"/>
</dbReference>
<comment type="subcellular location">
    <subcellularLocation>
        <location evidence="1">Cell membrane</location>
        <topology evidence="1">Single-pass membrane protein</topology>
    </subcellularLocation>
</comment>
<dbReference type="InterPro" id="IPR050515">
    <property type="entry name" value="Beta-lactam/transpept"/>
</dbReference>
<dbReference type="Gene3D" id="3.90.1310.10">
    <property type="entry name" value="Penicillin-binding protein 2a (Domain 2)"/>
    <property type="match status" value="1"/>
</dbReference>
<evidence type="ECO:0000256" key="7">
    <source>
        <dbReference type="ARBA" id="ARBA00022960"/>
    </source>
</evidence>
<keyword evidence="3" id="KW-1003">Cell membrane</keyword>
<reference evidence="16 17" key="1">
    <citation type="submission" date="2010-07" db="EMBL/GenBank/DDBJ databases">
        <authorList>
            <person name="Sid Ahmed O."/>
        </authorList>
    </citation>
    <scope>NUCLEOTIDE SEQUENCE [LARGE SCALE GENOMIC DNA]</scope>
    <source>
        <strain evidence="16 17">TX4248</strain>
    </source>
</reference>
<evidence type="ECO:0000256" key="14">
    <source>
        <dbReference type="ARBA" id="ARBA00055980"/>
    </source>
</evidence>
<keyword evidence="10" id="KW-0472">Membrane</keyword>
<evidence type="ECO:0000256" key="13">
    <source>
        <dbReference type="ARBA" id="ARBA00023316"/>
    </source>
</evidence>
<dbReference type="Pfam" id="PF03793">
    <property type="entry name" value="PASTA"/>
    <property type="match status" value="2"/>
</dbReference>
<name>A0A125WA27_ENTFL</name>
<feature type="domain" description="PASTA" evidence="15">
    <location>
        <begin position="624"/>
        <end position="684"/>
    </location>
</feature>
<dbReference type="Pfam" id="PF03717">
    <property type="entry name" value="PBP_dimer"/>
    <property type="match status" value="1"/>
</dbReference>
<keyword evidence="6" id="KW-0677">Repeat</keyword>
<dbReference type="Pfam" id="PF00905">
    <property type="entry name" value="Transpeptidase"/>
    <property type="match status" value="1"/>
</dbReference>
<comment type="function">
    <text evidence="14">A transpeptidase that forms peptide cross-links between adjacent glycan strands in cell wall peptidoglycan (PG). Part of the divisome machinery that synthesizes the septal cross wall. Beta-lactams inactivate the PBPs by acylating an essential serine residue in the active site of these proteins.</text>
</comment>
<dbReference type="GO" id="GO:0071555">
    <property type="term" value="P:cell wall organization"/>
    <property type="evidence" value="ECO:0007669"/>
    <property type="project" value="UniProtKB-KW"/>
</dbReference>
<dbReference type="PANTHER" id="PTHR30627:SF26">
    <property type="entry name" value="PENICILLIN-BINDING PROTEIN 2B"/>
    <property type="match status" value="1"/>
</dbReference>
<dbReference type="SMART" id="SM00740">
    <property type="entry name" value="PASTA"/>
    <property type="match status" value="2"/>
</dbReference>
<dbReference type="CDD" id="cd06576">
    <property type="entry name" value="PASTA_Pbp2x-like_1"/>
    <property type="match status" value="1"/>
</dbReference>
<comment type="caution">
    <text evidence="16">The sequence shown here is derived from an EMBL/GenBank/DDBJ whole genome shotgun (WGS) entry which is preliminary data.</text>
</comment>
<protein>
    <submittedName>
        <fullName evidence="16">Penicillin-binding protein, transpeptidase domain protein</fullName>
    </submittedName>
</protein>
<evidence type="ECO:0000313" key="17">
    <source>
        <dbReference type="Proteomes" id="UP000004846"/>
    </source>
</evidence>
<keyword evidence="12" id="KW-0131">Cell cycle</keyword>
<dbReference type="EMBL" id="AEBR01000005">
    <property type="protein sequence ID" value="EFM84239.1"/>
    <property type="molecule type" value="Genomic_DNA"/>
</dbReference>
<evidence type="ECO:0000256" key="10">
    <source>
        <dbReference type="ARBA" id="ARBA00023136"/>
    </source>
</evidence>
<dbReference type="GO" id="GO:0051301">
    <property type="term" value="P:cell division"/>
    <property type="evidence" value="ECO:0007669"/>
    <property type="project" value="UniProtKB-KW"/>
</dbReference>
<evidence type="ECO:0000256" key="5">
    <source>
        <dbReference type="ARBA" id="ARBA00022692"/>
    </source>
</evidence>